<dbReference type="PANTHER" id="PTHR24419:SF18">
    <property type="entry name" value="SERINE_THREONINE-PROTEIN KINASE HASPIN"/>
    <property type="match status" value="1"/>
</dbReference>
<evidence type="ECO:0000256" key="9">
    <source>
        <dbReference type="SAM" id="MobiDB-lite"/>
    </source>
</evidence>
<sequence>MPSGMRTYGTRRRYVSKDNAIWASLDELPQALHMIDTNVTNNEFNKHTSSFSLEIDKKSSGAKRSEDKSVKSLPKAVDKTDGRHSKSNLHLVPTIVVPSHGRNINETKDNSALNTSTSEPKSTSDTNTRLQENSHKMPTQLAFLLGLVDQEMPVSFKDYIKSFKSPIYKIGEASYSEVFKVEKDEPIVLKIMPFGKKNQIRCSDIINELKITKKLSKLEGYVNLRRAIIVKGTYPSILIEEWDKYDLQKESENERPNRYHSSQLYCILCLNHSGTDLEHVELSNWFEAWLIFNKTMKVLAIGERNFEFEHRDMHWGNILIKRRDDEDLSYLLDEVSFDEFDSSNTSLTVPERSSTADSLDITLIDFTLARMRHTGSSSPIFNEFDDPDLFNGRDDYQFDIYRLMAKVTKGHWDEYFPKTNILWLHYLLHQILYRKTIPKPRDHHEQQLMERLKKLFKLLEPLQRSRRGSCPLQNCAFSSATSLDEWVSQRFDE</sequence>
<comment type="catalytic activity">
    <reaction evidence="8">
        <text>L-seryl-[protein] + ATP = O-phospho-L-seryl-[protein] + ADP + H(+)</text>
        <dbReference type="Rhea" id="RHEA:17989"/>
        <dbReference type="Rhea" id="RHEA-COMP:9863"/>
        <dbReference type="Rhea" id="RHEA-COMP:11604"/>
        <dbReference type="ChEBI" id="CHEBI:15378"/>
        <dbReference type="ChEBI" id="CHEBI:29999"/>
        <dbReference type="ChEBI" id="CHEBI:30616"/>
        <dbReference type="ChEBI" id="CHEBI:83421"/>
        <dbReference type="ChEBI" id="CHEBI:456216"/>
        <dbReference type="EC" id="2.7.11.1"/>
    </reaction>
</comment>
<protein>
    <recommendedName>
        <fullName evidence="1">non-specific serine/threonine protein kinase</fullName>
        <ecNumber evidence="1">2.7.11.1</ecNumber>
    </recommendedName>
</protein>
<dbReference type="RefSeq" id="XP_056036052.1">
    <property type="nucleotide sequence ID" value="XM_056180568.1"/>
</dbReference>
<keyword evidence="6" id="KW-0067">ATP-binding</keyword>
<feature type="compositionally biased region" description="Basic and acidic residues" evidence="9">
    <location>
        <begin position="55"/>
        <end position="84"/>
    </location>
</feature>
<keyword evidence="5 11" id="KW-0418">Kinase</keyword>
<evidence type="ECO:0000256" key="4">
    <source>
        <dbReference type="ARBA" id="ARBA00022741"/>
    </source>
</evidence>
<evidence type="ECO:0000256" key="6">
    <source>
        <dbReference type="ARBA" id="ARBA00022840"/>
    </source>
</evidence>
<dbReference type="Gene3D" id="1.10.510.10">
    <property type="entry name" value="Transferase(Phosphotransferase) domain 1"/>
    <property type="match status" value="1"/>
</dbReference>
<feature type="region of interest" description="Disordered" evidence="9">
    <location>
        <begin position="55"/>
        <end position="133"/>
    </location>
</feature>
<evidence type="ECO:0000313" key="11">
    <source>
        <dbReference type="EMBL" id="WBW71809.1"/>
    </source>
</evidence>
<keyword evidence="2" id="KW-0723">Serine/threonine-protein kinase</keyword>
<dbReference type="GO" id="GO:0000278">
    <property type="term" value="P:mitotic cell cycle"/>
    <property type="evidence" value="ECO:0007669"/>
    <property type="project" value="TreeGrafter"/>
</dbReference>
<name>A0AAF0AVC5_9SCHI</name>
<feature type="domain" description="Protein kinase" evidence="10">
    <location>
        <begin position="164"/>
        <end position="493"/>
    </location>
</feature>
<dbReference type="GO" id="GO:0035556">
    <property type="term" value="P:intracellular signal transduction"/>
    <property type="evidence" value="ECO:0007669"/>
    <property type="project" value="TreeGrafter"/>
</dbReference>
<dbReference type="AlphaFoldDB" id="A0AAF0AVC5"/>
<keyword evidence="4" id="KW-0547">Nucleotide-binding</keyword>
<dbReference type="SMART" id="SM01331">
    <property type="entry name" value="DUF3635"/>
    <property type="match status" value="1"/>
</dbReference>
<evidence type="ECO:0000256" key="5">
    <source>
        <dbReference type="ARBA" id="ARBA00022777"/>
    </source>
</evidence>
<dbReference type="Proteomes" id="UP001212411">
    <property type="component" value="Chromosome 1"/>
</dbReference>
<organism evidence="11 12">
    <name type="scientific">Schizosaccharomyces osmophilus</name>
    <dbReference type="NCBI Taxonomy" id="2545709"/>
    <lineage>
        <taxon>Eukaryota</taxon>
        <taxon>Fungi</taxon>
        <taxon>Dikarya</taxon>
        <taxon>Ascomycota</taxon>
        <taxon>Taphrinomycotina</taxon>
        <taxon>Schizosaccharomycetes</taxon>
        <taxon>Schizosaccharomycetales</taxon>
        <taxon>Schizosaccharomycetaceae</taxon>
        <taxon>Schizosaccharomyces</taxon>
    </lineage>
</organism>
<feature type="compositionally biased region" description="Polar residues" evidence="9">
    <location>
        <begin position="110"/>
        <end position="131"/>
    </location>
</feature>
<dbReference type="EMBL" id="CP115611">
    <property type="protein sequence ID" value="WBW71809.1"/>
    <property type="molecule type" value="Genomic_DNA"/>
</dbReference>
<dbReference type="GO" id="GO:0005634">
    <property type="term" value="C:nucleus"/>
    <property type="evidence" value="ECO:0007669"/>
    <property type="project" value="TreeGrafter"/>
</dbReference>
<evidence type="ECO:0000256" key="7">
    <source>
        <dbReference type="ARBA" id="ARBA00047899"/>
    </source>
</evidence>
<comment type="catalytic activity">
    <reaction evidence="7">
        <text>L-threonyl-[protein] + ATP = O-phospho-L-threonyl-[protein] + ADP + H(+)</text>
        <dbReference type="Rhea" id="RHEA:46608"/>
        <dbReference type="Rhea" id="RHEA-COMP:11060"/>
        <dbReference type="Rhea" id="RHEA-COMP:11605"/>
        <dbReference type="ChEBI" id="CHEBI:15378"/>
        <dbReference type="ChEBI" id="CHEBI:30013"/>
        <dbReference type="ChEBI" id="CHEBI:30616"/>
        <dbReference type="ChEBI" id="CHEBI:61977"/>
        <dbReference type="ChEBI" id="CHEBI:456216"/>
        <dbReference type="EC" id="2.7.11.1"/>
    </reaction>
</comment>
<evidence type="ECO:0000256" key="2">
    <source>
        <dbReference type="ARBA" id="ARBA00022527"/>
    </source>
</evidence>
<dbReference type="KEGG" id="som:SOMG_01775"/>
<gene>
    <name evidence="11" type="primary">hrk1</name>
    <name evidence="11" type="ORF">SOMG_01775</name>
</gene>
<evidence type="ECO:0000313" key="12">
    <source>
        <dbReference type="Proteomes" id="UP001212411"/>
    </source>
</evidence>
<dbReference type="GO" id="GO:0072354">
    <property type="term" value="F:histone H3T3 kinase activity"/>
    <property type="evidence" value="ECO:0007669"/>
    <property type="project" value="TreeGrafter"/>
</dbReference>
<proteinExistence type="predicted"/>
<dbReference type="GO" id="GO:0005524">
    <property type="term" value="F:ATP binding"/>
    <property type="evidence" value="ECO:0007669"/>
    <property type="project" value="UniProtKB-KW"/>
</dbReference>
<dbReference type="InterPro" id="IPR000719">
    <property type="entry name" value="Prot_kinase_dom"/>
</dbReference>
<evidence type="ECO:0000256" key="1">
    <source>
        <dbReference type="ARBA" id="ARBA00012513"/>
    </source>
</evidence>
<evidence type="ECO:0000256" key="8">
    <source>
        <dbReference type="ARBA" id="ARBA00048679"/>
    </source>
</evidence>
<dbReference type="EC" id="2.7.11.1" evidence="1"/>
<reference evidence="11 12" key="1">
    <citation type="journal article" date="2023" name="G3 (Bethesda)">
        <title>A high-quality reference genome for the fission yeast Schizosaccharomyces osmophilus.</title>
        <authorList>
            <person name="Jia G.S."/>
            <person name="Zhang W.C."/>
            <person name="Liang Y."/>
            <person name="Liu X.H."/>
            <person name="Rhind N."/>
            <person name="Pidoux A."/>
            <person name="Brysch-Herzberg M."/>
            <person name="Du L.L."/>
        </authorList>
    </citation>
    <scope>NUCLEOTIDE SEQUENCE [LARGE SCALE GENOMIC DNA]</scope>
    <source>
        <strain evidence="11 12">CBS 15793</strain>
    </source>
</reference>
<dbReference type="Pfam" id="PF12330">
    <property type="entry name" value="Haspin_kinase"/>
    <property type="match status" value="1"/>
</dbReference>
<dbReference type="GeneID" id="80875257"/>
<evidence type="ECO:0000259" key="10">
    <source>
        <dbReference type="PROSITE" id="PS50011"/>
    </source>
</evidence>
<dbReference type="InterPro" id="IPR024604">
    <property type="entry name" value="GSG2_C"/>
</dbReference>
<dbReference type="Gene3D" id="3.30.200.20">
    <property type="entry name" value="Phosphorylase Kinase, domain 1"/>
    <property type="match status" value="1"/>
</dbReference>
<dbReference type="SUPFAM" id="SSF56112">
    <property type="entry name" value="Protein kinase-like (PK-like)"/>
    <property type="match status" value="1"/>
</dbReference>
<evidence type="ECO:0000256" key="3">
    <source>
        <dbReference type="ARBA" id="ARBA00022679"/>
    </source>
</evidence>
<dbReference type="InterPro" id="IPR011009">
    <property type="entry name" value="Kinase-like_dom_sf"/>
</dbReference>
<dbReference type="PROSITE" id="PS50011">
    <property type="entry name" value="PROTEIN_KINASE_DOM"/>
    <property type="match status" value="1"/>
</dbReference>
<keyword evidence="12" id="KW-1185">Reference proteome</keyword>
<accession>A0AAF0AVC5</accession>
<dbReference type="GO" id="GO:0005737">
    <property type="term" value="C:cytoplasm"/>
    <property type="evidence" value="ECO:0007669"/>
    <property type="project" value="TreeGrafter"/>
</dbReference>
<keyword evidence="3" id="KW-0808">Transferase</keyword>
<dbReference type="PANTHER" id="PTHR24419">
    <property type="entry name" value="INTERLEUKIN-1 RECEPTOR-ASSOCIATED KINASE"/>
    <property type="match status" value="1"/>
</dbReference>